<protein>
    <submittedName>
        <fullName evidence="3">5'-Nucleotidase domain protein</fullName>
    </submittedName>
</protein>
<dbReference type="AlphaFoldDB" id="A0A1W1VV76"/>
<dbReference type="Proteomes" id="UP000192266">
    <property type="component" value="Unassembled WGS sequence"/>
</dbReference>
<dbReference type="InterPro" id="IPR008334">
    <property type="entry name" value="5'-Nucleotdase_C"/>
</dbReference>
<dbReference type="Pfam" id="PF02872">
    <property type="entry name" value="5_nucleotid_C"/>
    <property type="match status" value="1"/>
</dbReference>
<proteinExistence type="predicted"/>
<keyword evidence="1" id="KW-0732">Signal</keyword>
<dbReference type="GO" id="GO:0009166">
    <property type="term" value="P:nucleotide catabolic process"/>
    <property type="evidence" value="ECO:0007669"/>
    <property type="project" value="InterPro"/>
</dbReference>
<evidence type="ECO:0000256" key="1">
    <source>
        <dbReference type="SAM" id="SignalP"/>
    </source>
</evidence>
<accession>A0A1W1VV76</accession>
<dbReference type="InterPro" id="IPR006179">
    <property type="entry name" value="5_nucleotidase/apyrase"/>
</dbReference>
<feature type="chain" id="PRO_5012370813" evidence="1">
    <location>
        <begin position="23"/>
        <end position="253"/>
    </location>
</feature>
<dbReference type="GO" id="GO:0016787">
    <property type="term" value="F:hydrolase activity"/>
    <property type="evidence" value="ECO:0007669"/>
    <property type="project" value="InterPro"/>
</dbReference>
<dbReference type="PRINTS" id="PR01607">
    <property type="entry name" value="APYRASEFAMLY"/>
</dbReference>
<evidence type="ECO:0000259" key="2">
    <source>
        <dbReference type="Pfam" id="PF02872"/>
    </source>
</evidence>
<reference evidence="3 4" key="1">
    <citation type="submission" date="2017-04" db="EMBL/GenBank/DDBJ databases">
        <authorList>
            <person name="Afonso C.L."/>
            <person name="Miller P.J."/>
            <person name="Scott M.A."/>
            <person name="Spackman E."/>
            <person name="Goraichik I."/>
            <person name="Dimitrov K.M."/>
            <person name="Suarez D.L."/>
            <person name="Swayne D.E."/>
        </authorList>
    </citation>
    <scope>NUCLEOTIDE SEQUENCE [LARGE SCALE GENOMIC DNA]</scope>
    <source>
        <strain evidence="3 4">DSM 11622</strain>
    </source>
</reference>
<dbReference type="PANTHER" id="PTHR11575:SF24">
    <property type="entry name" value="5'-NUCLEOTIDASE"/>
    <property type="match status" value="1"/>
</dbReference>
<dbReference type="EMBL" id="FWWW01000075">
    <property type="protein sequence ID" value="SMB97258.1"/>
    <property type="molecule type" value="Genomic_DNA"/>
</dbReference>
<dbReference type="RefSeq" id="WP_143434928.1">
    <property type="nucleotide sequence ID" value="NZ_FWWW01000075.1"/>
</dbReference>
<dbReference type="OrthoDB" id="4762412at2"/>
<feature type="signal peptide" evidence="1">
    <location>
        <begin position="1"/>
        <end position="22"/>
    </location>
</feature>
<evidence type="ECO:0000313" key="3">
    <source>
        <dbReference type="EMBL" id="SMB97258.1"/>
    </source>
</evidence>
<feature type="domain" description="5'-Nucleotidase C-terminal" evidence="2">
    <location>
        <begin position="70"/>
        <end position="212"/>
    </location>
</feature>
<keyword evidence="4" id="KW-1185">Reference proteome</keyword>
<name>A0A1W1VV76_9BACT</name>
<dbReference type="Gene3D" id="3.90.780.10">
    <property type="entry name" value="5'-Nucleotidase, C-terminal domain"/>
    <property type="match status" value="1"/>
</dbReference>
<evidence type="ECO:0000313" key="4">
    <source>
        <dbReference type="Proteomes" id="UP000192266"/>
    </source>
</evidence>
<sequence length="253" mass="26723">MHFLRSRVAGLGLLLAVTVAPACQRGPYVAKPTLAPTTAQPVGQTLPPDPKIAALIEPYQQKVTRQMVEVIGTVPVAISKNAGESPLANFVADIQRQRATAVTGKSIDIGVITNGGLRTNIPAGSLTLGGIFELMPFENELVVLDAPGPVMQQLFDYSARSKMAVSGATYAVSADGQPTNILIGGRPFNPAQTYTVAISDYLAGGGDNMVFFKPIKPRGTGVLLRNAIADHIRQLTKEGKPVEAKVEGRVKVI</sequence>
<gene>
    <name evidence="3" type="ORF">SAMN00120144_0324</name>
</gene>
<dbReference type="InterPro" id="IPR036907">
    <property type="entry name" value="5'-Nucleotdase_C_sf"/>
</dbReference>
<dbReference type="STRING" id="645990.SAMN00120144_0324"/>
<dbReference type="GO" id="GO:0030288">
    <property type="term" value="C:outer membrane-bounded periplasmic space"/>
    <property type="evidence" value="ECO:0007669"/>
    <property type="project" value="TreeGrafter"/>
</dbReference>
<dbReference type="SUPFAM" id="SSF55816">
    <property type="entry name" value="5'-nucleotidase (syn. UDP-sugar hydrolase), C-terminal domain"/>
    <property type="match status" value="1"/>
</dbReference>
<organism evidence="3 4">
    <name type="scientific">Hymenobacter roseosalivarius DSM 11622</name>
    <dbReference type="NCBI Taxonomy" id="645990"/>
    <lineage>
        <taxon>Bacteria</taxon>
        <taxon>Pseudomonadati</taxon>
        <taxon>Bacteroidota</taxon>
        <taxon>Cytophagia</taxon>
        <taxon>Cytophagales</taxon>
        <taxon>Hymenobacteraceae</taxon>
        <taxon>Hymenobacter</taxon>
    </lineage>
</organism>
<dbReference type="PANTHER" id="PTHR11575">
    <property type="entry name" value="5'-NUCLEOTIDASE-RELATED"/>
    <property type="match status" value="1"/>
</dbReference>